<dbReference type="Gene3D" id="3.20.20.100">
    <property type="entry name" value="NADP-dependent oxidoreductase domain"/>
    <property type="match status" value="1"/>
</dbReference>
<dbReference type="GO" id="GO:0016616">
    <property type="term" value="F:oxidoreductase activity, acting on the CH-OH group of donors, NAD or NADP as acceptor"/>
    <property type="evidence" value="ECO:0007669"/>
    <property type="project" value="UniProtKB-ARBA"/>
</dbReference>
<evidence type="ECO:0000313" key="9">
    <source>
        <dbReference type="EMBL" id="KRL55788.1"/>
    </source>
</evidence>
<dbReference type="PATRIC" id="fig|1114972.6.peg.2382"/>
<dbReference type="RefSeq" id="WP_017261284.1">
    <property type="nucleotide sequence ID" value="NZ_AUAW01000008.1"/>
</dbReference>
<evidence type="ECO:0000256" key="5">
    <source>
        <dbReference type="PIRSR" id="PIRSR000097-2"/>
    </source>
</evidence>
<organism evidence="9 10">
    <name type="scientific">Furfurilactobacillus rossiae DSM 15814</name>
    <dbReference type="NCBI Taxonomy" id="1114972"/>
    <lineage>
        <taxon>Bacteria</taxon>
        <taxon>Bacillati</taxon>
        <taxon>Bacillota</taxon>
        <taxon>Bacilli</taxon>
        <taxon>Lactobacillales</taxon>
        <taxon>Lactobacillaceae</taxon>
        <taxon>Furfurilactobacillus</taxon>
    </lineage>
</organism>
<comment type="similarity">
    <text evidence="1">Belongs to the aldo/keto reductase family.</text>
</comment>
<dbReference type="Pfam" id="PF00248">
    <property type="entry name" value="Aldo_ket_red"/>
    <property type="match status" value="1"/>
</dbReference>
<accession>A0A0R1RGB6</accession>
<feature type="active site" description="Proton donor" evidence="4">
    <location>
        <position position="49"/>
    </location>
</feature>
<comment type="caution">
    <text evidence="9">The sequence shown here is derived from an EMBL/GenBank/DDBJ whole genome shotgun (WGS) entry which is preliminary data.</text>
</comment>
<dbReference type="PROSITE" id="PS00798">
    <property type="entry name" value="ALDOKETO_REDUCTASE_1"/>
    <property type="match status" value="1"/>
</dbReference>
<dbReference type="InterPro" id="IPR020471">
    <property type="entry name" value="AKR"/>
</dbReference>
<keyword evidence="2" id="KW-0521">NADP</keyword>
<dbReference type="PROSITE" id="PS00062">
    <property type="entry name" value="ALDOKETO_REDUCTASE_2"/>
    <property type="match status" value="1"/>
</dbReference>
<dbReference type="eggNOG" id="COG0656">
    <property type="taxonomic scope" value="Bacteria"/>
</dbReference>
<dbReference type="STRING" id="1114972.FD35_GL002319"/>
<dbReference type="PIRSF" id="PIRSF000097">
    <property type="entry name" value="AKR"/>
    <property type="match status" value="1"/>
</dbReference>
<keyword evidence="3" id="KW-0560">Oxidoreductase</keyword>
<evidence type="ECO:0000313" key="10">
    <source>
        <dbReference type="Proteomes" id="UP000051999"/>
    </source>
</evidence>
<protein>
    <submittedName>
        <fullName evidence="9">Aldo keto reductase</fullName>
    </submittedName>
</protein>
<dbReference type="PANTHER" id="PTHR43827">
    <property type="entry name" value="2,5-DIKETO-D-GLUCONIC ACID REDUCTASE"/>
    <property type="match status" value="1"/>
</dbReference>
<feature type="region of interest" description="Disordered" evidence="7">
    <location>
        <begin position="259"/>
        <end position="280"/>
    </location>
</feature>
<dbReference type="InterPro" id="IPR036812">
    <property type="entry name" value="NAD(P)_OxRdtase_dom_sf"/>
</dbReference>
<evidence type="ECO:0000256" key="7">
    <source>
        <dbReference type="SAM" id="MobiDB-lite"/>
    </source>
</evidence>
<dbReference type="PANTHER" id="PTHR43827:SF3">
    <property type="entry name" value="NADP-DEPENDENT OXIDOREDUCTASE DOMAIN-CONTAINING PROTEIN"/>
    <property type="match status" value="1"/>
</dbReference>
<feature type="site" description="Lowers pKa of active site Tyr" evidence="6">
    <location>
        <position position="74"/>
    </location>
</feature>
<name>A0A0R1RGB6_9LACO</name>
<dbReference type="SUPFAM" id="SSF51430">
    <property type="entry name" value="NAD(P)-linked oxidoreductase"/>
    <property type="match status" value="1"/>
</dbReference>
<proteinExistence type="inferred from homology"/>
<evidence type="ECO:0000256" key="3">
    <source>
        <dbReference type="ARBA" id="ARBA00023002"/>
    </source>
</evidence>
<dbReference type="EMBL" id="AZFF01000006">
    <property type="protein sequence ID" value="KRL55788.1"/>
    <property type="molecule type" value="Genomic_DNA"/>
</dbReference>
<dbReference type="Proteomes" id="UP000051999">
    <property type="component" value="Unassembled WGS sequence"/>
</dbReference>
<dbReference type="PRINTS" id="PR00069">
    <property type="entry name" value="ALDKETRDTASE"/>
</dbReference>
<dbReference type="PROSITE" id="PS00063">
    <property type="entry name" value="ALDOKETO_REDUCTASE_3"/>
    <property type="match status" value="1"/>
</dbReference>
<evidence type="ECO:0000256" key="2">
    <source>
        <dbReference type="ARBA" id="ARBA00022857"/>
    </source>
</evidence>
<keyword evidence="10" id="KW-1185">Reference proteome</keyword>
<evidence type="ECO:0000256" key="1">
    <source>
        <dbReference type="ARBA" id="ARBA00007905"/>
    </source>
</evidence>
<dbReference type="OrthoDB" id="9804790at2"/>
<evidence type="ECO:0000259" key="8">
    <source>
        <dbReference type="Pfam" id="PF00248"/>
    </source>
</evidence>
<feature type="binding site" evidence="5">
    <location>
        <position position="107"/>
    </location>
    <ligand>
        <name>substrate</name>
    </ligand>
</feature>
<evidence type="ECO:0000256" key="4">
    <source>
        <dbReference type="PIRSR" id="PIRSR000097-1"/>
    </source>
</evidence>
<evidence type="ECO:0000256" key="6">
    <source>
        <dbReference type="PIRSR" id="PIRSR000097-3"/>
    </source>
</evidence>
<gene>
    <name evidence="9" type="ORF">FD35_GL002319</name>
</gene>
<dbReference type="FunFam" id="3.20.20.100:FF:000015">
    <property type="entry name" value="Oxidoreductase, aldo/keto reductase family"/>
    <property type="match status" value="1"/>
</dbReference>
<dbReference type="InterPro" id="IPR023210">
    <property type="entry name" value="NADP_OxRdtase_dom"/>
</dbReference>
<dbReference type="InterPro" id="IPR018170">
    <property type="entry name" value="Aldo/ket_reductase_CS"/>
</dbReference>
<reference evidence="9 10" key="1">
    <citation type="journal article" date="2015" name="Genome Announc.">
        <title>Expanding the biotechnology potential of lactobacilli through comparative genomics of 213 strains and associated genera.</title>
        <authorList>
            <person name="Sun Z."/>
            <person name="Harris H.M."/>
            <person name="McCann A."/>
            <person name="Guo C."/>
            <person name="Argimon S."/>
            <person name="Zhang W."/>
            <person name="Yang X."/>
            <person name="Jeffery I.B."/>
            <person name="Cooney J.C."/>
            <person name="Kagawa T.F."/>
            <person name="Liu W."/>
            <person name="Song Y."/>
            <person name="Salvetti E."/>
            <person name="Wrobel A."/>
            <person name="Rasinkangas P."/>
            <person name="Parkhill J."/>
            <person name="Rea M.C."/>
            <person name="O'Sullivan O."/>
            <person name="Ritari J."/>
            <person name="Douillard F.P."/>
            <person name="Paul Ross R."/>
            <person name="Yang R."/>
            <person name="Briner A.E."/>
            <person name="Felis G.E."/>
            <person name="de Vos W.M."/>
            <person name="Barrangou R."/>
            <person name="Klaenhammer T.R."/>
            <person name="Caufield P.W."/>
            <person name="Cui Y."/>
            <person name="Zhang H."/>
            <person name="O'Toole P.W."/>
        </authorList>
    </citation>
    <scope>NUCLEOTIDE SEQUENCE [LARGE SCALE GENOMIC DNA]</scope>
    <source>
        <strain evidence="9 10">DSM 15814</strain>
    </source>
</reference>
<dbReference type="AlphaFoldDB" id="A0A0R1RGB6"/>
<sequence length="280" mass="31882">MDELTLNNGQKIPQLGLGVFLVQDATDLKRSVADALKDGYRHFDTAAIYHNEAWVGEALAESDVKREDLFITSKVWDSNTTYDETIAAFKESLKKLQTDYLDLYLIHWPSEGYTEKWRAMEDLYNDGKIKSIGVSNFEKPHLDKLLASAKVKPAVDQIETHPYFQQKELHDYLTSLNIAHEAWGPLGQGKSGVMEDATLKQIADAHKKSVAQVILRWHLQRNIIVIPKSIHAERIAQNIDVFDFKLSDDEMNAIAGIDKNRRGSEDPNDEEWLKKSLSMN</sequence>
<feature type="domain" description="NADP-dependent oxidoreductase" evidence="8">
    <location>
        <begin position="24"/>
        <end position="258"/>
    </location>
</feature>